<dbReference type="Proteomes" id="UP000799757">
    <property type="component" value="Unassembled WGS sequence"/>
</dbReference>
<dbReference type="EMBL" id="MU001983">
    <property type="protein sequence ID" value="KAF2792142.1"/>
    <property type="molecule type" value="Genomic_DNA"/>
</dbReference>
<protein>
    <submittedName>
        <fullName evidence="2">Uncharacterized protein</fullName>
    </submittedName>
</protein>
<evidence type="ECO:0000313" key="2">
    <source>
        <dbReference type="EMBL" id="KAF2792142.1"/>
    </source>
</evidence>
<accession>A0A6A6X729</accession>
<dbReference type="AlphaFoldDB" id="A0A6A6X729"/>
<keyword evidence="3" id="KW-1185">Reference proteome</keyword>
<name>A0A6A6X729_9PLEO</name>
<proteinExistence type="predicted"/>
<reference evidence="2" key="1">
    <citation type="journal article" date="2020" name="Stud. Mycol.">
        <title>101 Dothideomycetes genomes: a test case for predicting lifestyles and emergence of pathogens.</title>
        <authorList>
            <person name="Haridas S."/>
            <person name="Albert R."/>
            <person name="Binder M."/>
            <person name="Bloem J."/>
            <person name="Labutti K."/>
            <person name="Salamov A."/>
            <person name="Andreopoulos B."/>
            <person name="Baker S."/>
            <person name="Barry K."/>
            <person name="Bills G."/>
            <person name="Bluhm B."/>
            <person name="Cannon C."/>
            <person name="Castanera R."/>
            <person name="Culley D."/>
            <person name="Daum C."/>
            <person name="Ezra D."/>
            <person name="Gonzalez J."/>
            <person name="Henrissat B."/>
            <person name="Kuo A."/>
            <person name="Liang C."/>
            <person name="Lipzen A."/>
            <person name="Lutzoni F."/>
            <person name="Magnuson J."/>
            <person name="Mondo S."/>
            <person name="Nolan M."/>
            <person name="Ohm R."/>
            <person name="Pangilinan J."/>
            <person name="Park H.-J."/>
            <person name="Ramirez L."/>
            <person name="Alfaro M."/>
            <person name="Sun H."/>
            <person name="Tritt A."/>
            <person name="Yoshinaga Y."/>
            <person name="Zwiers L.-H."/>
            <person name="Turgeon B."/>
            <person name="Goodwin S."/>
            <person name="Spatafora J."/>
            <person name="Crous P."/>
            <person name="Grigoriev I."/>
        </authorList>
    </citation>
    <scope>NUCLEOTIDE SEQUENCE</scope>
    <source>
        <strain evidence="2">CBS 109.77</strain>
    </source>
</reference>
<feature type="chain" id="PRO_5025482214" evidence="1">
    <location>
        <begin position="24"/>
        <end position="116"/>
    </location>
</feature>
<evidence type="ECO:0000256" key="1">
    <source>
        <dbReference type="SAM" id="SignalP"/>
    </source>
</evidence>
<sequence length="116" mass="13066">MLFMHGWLKIRLRWAAFLCTALATNCSAAQPWGPPASWPPVIASPRPGRPARRRRAVRLRPATRSSRLLQQLWLMIQRGETHCRDVAACDRGSGSIVFAAARRLQNSCVLPCEPHR</sequence>
<keyword evidence="1" id="KW-0732">Signal</keyword>
<organism evidence="2 3">
    <name type="scientific">Melanomma pulvis-pyrius CBS 109.77</name>
    <dbReference type="NCBI Taxonomy" id="1314802"/>
    <lineage>
        <taxon>Eukaryota</taxon>
        <taxon>Fungi</taxon>
        <taxon>Dikarya</taxon>
        <taxon>Ascomycota</taxon>
        <taxon>Pezizomycotina</taxon>
        <taxon>Dothideomycetes</taxon>
        <taxon>Pleosporomycetidae</taxon>
        <taxon>Pleosporales</taxon>
        <taxon>Melanommataceae</taxon>
        <taxon>Melanomma</taxon>
    </lineage>
</organism>
<feature type="signal peptide" evidence="1">
    <location>
        <begin position="1"/>
        <end position="23"/>
    </location>
</feature>
<gene>
    <name evidence="2" type="ORF">K505DRAFT_57050</name>
</gene>
<evidence type="ECO:0000313" key="3">
    <source>
        <dbReference type="Proteomes" id="UP000799757"/>
    </source>
</evidence>